<name>A0A4R4RKW1_9ACTN</name>
<sequence>MISDTSIGPGPLVVSARNPRYFAHRDDDTGRAVYLTGSHIWNNLQDGMGPGAEAPDVPERIDFDAYLRFLTDRGHNLIRLWRWEQFRSQAAGGNYHLDMSPQPWARTGPGTAKDGRPRFDLERFDEAFFDRLRQRVVRAGEAGVYVDVLLFDGWALHLSPPPDHIEGHPFHALNNVNGVSAESIDDLQVLPLDPRVEAIQRAFVTEVVDTLHDLPNVLWEVANESTGDGAVSQEFAEYLGMKEVPSWGDSTAWQYWVIDVVRQHERDRGYDPHPIGMTMQFPVRDQTRVNEPLLASRADWISPGYDDDRFTDGRHPMDPGAEPSRWFADPPVADGRKVVISDTDHYAPGSADALWAWKSFLRGHHPILMDFGLIGGLEPTGTADPEAGVPPFEYYEAARYAMGDTRRYAERLSLADTQPRTDTASTGYALVAPGREVLALEPSGGTPFTVDLAPGRWRAEWFDVSRRVAADADAVEVAVPGPVTFTAPFDGPAVLYLRAA</sequence>
<evidence type="ECO:0000313" key="1">
    <source>
        <dbReference type="EMBL" id="TDC50291.1"/>
    </source>
</evidence>
<proteinExistence type="predicted"/>
<dbReference type="Gene3D" id="3.20.20.80">
    <property type="entry name" value="Glycosidases"/>
    <property type="match status" value="1"/>
</dbReference>
<gene>
    <name evidence="1" type="ORF">E1212_15455</name>
</gene>
<dbReference type="InterPro" id="IPR017853">
    <property type="entry name" value="GH"/>
</dbReference>
<dbReference type="Proteomes" id="UP000295621">
    <property type="component" value="Unassembled WGS sequence"/>
</dbReference>
<reference evidence="1 2" key="1">
    <citation type="submission" date="2019-02" db="EMBL/GenBank/DDBJ databases">
        <title>Draft genome sequences of novel Actinobacteria.</title>
        <authorList>
            <person name="Sahin N."/>
            <person name="Ay H."/>
            <person name="Saygin H."/>
        </authorList>
    </citation>
    <scope>NUCLEOTIDE SEQUENCE [LARGE SCALE GENOMIC DNA]</scope>
    <source>
        <strain evidence="1 2">KC603</strain>
    </source>
</reference>
<dbReference type="OrthoDB" id="154460at2"/>
<comment type="caution">
    <text evidence="1">The sequence shown here is derived from an EMBL/GenBank/DDBJ whole genome shotgun (WGS) entry which is preliminary data.</text>
</comment>
<dbReference type="AlphaFoldDB" id="A0A4R4RKW1"/>
<dbReference type="SUPFAM" id="SSF51445">
    <property type="entry name" value="(Trans)glycosidases"/>
    <property type="match status" value="1"/>
</dbReference>
<accession>A0A4R4RKW1</accession>
<dbReference type="EMBL" id="SMKL01000032">
    <property type="protein sequence ID" value="TDC50291.1"/>
    <property type="molecule type" value="Genomic_DNA"/>
</dbReference>
<keyword evidence="2" id="KW-1185">Reference proteome</keyword>
<dbReference type="RefSeq" id="WP_131983981.1">
    <property type="nucleotide sequence ID" value="NZ_SMKL01000032.1"/>
</dbReference>
<evidence type="ECO:0000313" key="2">
    <source>
        <dbReference type="Proteomes" id="UP000295621"/>
    </source>
</evidence>
<organism evidence="1 2">
    <name type="scientific">Jiangella ureilytica</name>
    <dbReference type="NCBI Taxonomy" id="2530374"/>
    <lineage>
        <taxon>Bacteria</taxon>
        <taxon>Bacillati</taxon>
        <taxon>Actinomycetota</taxon>
        <taxon>Actinomycetes</taxon>
        <taxon>Jiangellales</taxon>
        <taxon>Jiangellaceae</taxon>
        <taxon>Jiangella</taxon>
    </lineage>
</organism>
<protein>
    <recommendedName>
        <fullName evidence="3">Glycoside hydrolase family 5 domain-containing protein</fullName>
    </recommendedName>
</protein>
<evidence type="ECO:0008006" key="3">
    <source>
        <dbReference type="Google" id="ProtNLM"/>
    </source>
</evidence>